<keyword evidence="1" id="KW-0479">Metal-binding</keyword>
<comment type="caution">
    <text evidence="4">The sequence shown here is derived from an EMBL/GenBank/DDBJ whole genome shotgun (WGS) entry which is preliminary data.</text>
</comment>
<evidence type="ECO:0000259" key="3">
    <source>
        <dbReference type="PROSITE" id="PS50966"/>
    </source>
</evidence>
<organism evidence="4 5">
    <name type="scientific">Metabacillus malikii</name>
    <dbReference type="NCBI Taxonomy" id="1504265"/>
    <lineage>
        <taxon>Bacteria</taxon>
        <taxon>Bacillati</taxon>
        <taxon>Bacillota</taxon>
        <taxon>Bacilli</taxon>
        <taxon>Bacillales</taxon>
        <taxon>Bacillaceae</taxon>
        <taxon>Metabacillus</taxon>
    </lineage>
</organism>
<name>A0ABT9ZK96_9BACI</name>
<evidence type="ECO:0000256" key="1">
    <source>
        <dbReference type="PROSITE-ProRule" id="PRU00325"/>
    </source>
</evidence>
<proteinExistence type="predicted"/>
<reference evidence="4 5" key="1">
    <citation type="submission" date="2023-07" db="EMBL/GenBank/DDBJ databases">
        <title>Genomic Encyclopedia of Type Strains, Phase IV (KMG-IV): sequencing the most valuable type-strain genomes for metagenomic binning, comparative biology and taxonomic classification.</title>
        <authorList>
            <person name="Goeker M."/>
        </authorList>
    </citation>
    <scope>NUCLEOTIDE SEQUENCE [LARGE SCALE GENOMIC DNA]</scope>
    <source>
        <strain evidence="4 5">DSM 29005</strain>
    </source>
</reference>
<feature type="domain" description="SWIM-type" evidence="3">
    <location>
        <begin position="65"/>
        <end position="98"/>
    </location>
</feature>
<accession>A0ABT9ZK96</accession>
<sequence length="540" mass="64106">MLGQELSKELVLGAGEQIKQLLSPVQEDHRNLVKKGLILFRQGSIYNVSTTSHTVSARVQDVTNVQVELDLDDFVLSTCTCPSETICRHRIATFLYVYASVDRVGTFVDNWKEEKPIDDVLKKHVRKASSFFTEEKEYEDSSLASWIAFFEREYDTWYEQVSSPHQLFQSLYYHYYSTLKQKAPKSPEMKQFFYVQASVTVFLKIIQLINETKPSDYMLQSIIFPYLDQLIENVSNAIREMKRYALPFALDPLLTDSVERFRELLHVGTNFQYERLQLYQLLWVELLRRDKFISIEREWLNAVQGQDSPFQNEYETALLHMNFLQSKDEELFKQIEGLSPTALPFTFYWVNDILNKKNWSRLSNWITYLLANTPDYLNSSLPFHEKRNTARYMLQVMRQYVDATGNHTLYEKACRQMLPYSYSEYNDYLLNKEEYKTWIELQSLLGFALSDFDTYVLKEIEKKQPGILLPLYAKSVQEEIKLKTRANYKMAVRYLKRMKSQYKKLKREEVWDNYIRQLAEEHKRLRALKEELTKGKLIHD</sequence>
<dbReference type="Proteomes" id="UP001234495">
    <property type="component" value="Unassembled WGS sequence"/>
</dbReference>
<protein>
    <recommendedName>
        <fullName evidence="3">SWIM-type domain-containing protein</fullName>
    </recommendedName>
</protein>
<dbReference type="PROSITE" id="PS50966">
    <property type="entry name" value="ZF_SWIM"/>
    <property type="match status" value="1"/>
</dbReference>
<evidence type="ECO:0000313" key="4">
    <source>
        <dbReference type="EMBL" id="MDQ0232720.1"/>
    </source>
</evidence>
<keyword evidence="1" id="KW-0863">Zinc-finger</keyword>
<feature type="coiled-coil region" evidence="2">
    <location>
        <begin position="488"/>
        <end position="535"/>
    </location>
</feature>
<dbReference type="Pfam" id="PF04434">
    <property type="entry name" value="SWIM"/>
    <property type="match status" value="1"/>
</dbReference>
<keyword evidence="5" id="KW-1185">Reference proteome</keyword>
<evidence type="ECO:0000313" key="5">
    <source>
        <dbReference type="Proteomes" id="UP001234495"/>
    </source>
</evidence>
<gene>
    <name evidence="4" type="ORF">J2S19_004042</name>
</gene>
<keyword evidence="1" id="KW-0862">Zinc</keyword>
<keyword evidence="2" id="KW-0175">Coiled coil</keyword>
<dbReference type="InterPro" id="IPR007527">
    <property type="entry name" value="Znf_SWIM"/>
</dbReference>
<evidence type="ECO:0000256" key="2">
    <source>
        <dbReference type="SAM" id="Coils"/>
    </source>
</evidence>
<dbReference type="EMBL" id="JAUSUD010000024">
    <property type="protein sequence ID" value="MDQ0232720.1"/>
    <property type="molecule type" value="Genomic_DNA"/>
</dbReference>
<dbReference type="RefSeq" id="WP_307345011.1">
    <property type="nucleotide sequence ID" value="NZ_JAUSUD010000024.1"/>
</dbReference>